<comment type="caution">
    <text evidence="11">The sequence shown here is derived from an EMBL/GenBank/DDBJ whole genome shotgun (WGS) entry which is preliminary data.</text>
</comment>
<protein>
    <submittedName>
        <fullName evidence="10">Arsenical pump family protein</fullName>
    </submittedName>
    <submittedName>
        <fullName evidence="11">Na+/H+ antiporter NhaD/arsenite permease-like protein</fullName>
    </submittedName>
</protein>
<dbReference type="InterPro" id="IPR004680">
    <property type="entry name" value="Cit_transptr-like_dom"/>
</dbReference>
<comment type="similarity">
    <text evidence="2">Belongs to the CitM (TC 2.A.11) transporter family.</text>
</comment>
<reference evidence="10 13" key="2">
    <citation type="submission" date="2019-10" db="EMBL/GenBank/DDBJ databases">
        <title>Prolixibacter strains distinguished by the presence of nitrate reductase genes were adept at nitrate-dependent anaerobic corrosion of metallic iron and carbon steel.</title>
        <authorList>
            <person name="Iino T."/>
            <person name="Shono N."/>
            <person name="Ito K."/>
            <person name="Nakamura R."/>
            <person name="Sueoka K."/>
            <person name="Harayama S."/>
            <person name="Ohkuma M."/>
        </authorList>
    </citation>
    <scope>NUCLEOTIDE SEQUENCE [LARGE SCALE GENOMIC DNA]</scope>
    <source>
        <strain evidence="10 13">MIC1-1</strain>
    </source>
</reference>
<evidence type="ECO:0000313" key="10">
    <source>
        <dbReference type="EMBL" id="GET22915.1"/>
    </source>
</evidence>
<evidence type="ECO:0000256" key="5">
    <source>
        <dbReference type="ARBA" id="ARBA00022692"/>
    </source>
</evidence>
<dbReference type="InterPro" id="IPR051475">
    <property type="entry name" value="Diverse_Ion_Transporter"/>
</dbReference>
<evidence type="ECO:0000256" key="6">
    <source>
        <dbReference type="ARBA" id="ARBA00022989"/>
    </source>
</evidence>
<dbReference type="RefSeq" id="WP_106542557.1">
    <property type="nucleotide sequence ID" value="NZ_BLAU01000001.1"/>
</dbReference>
<dbReference type="GO" id="GO:0005886">
    <property type="term" value="C:plasma membrane"/>
    <property type="evidence" value="ECO:0007669"/>
    <property type="project" value="UniProtKB-SubCell"/>
</dbReference>
<evidence type="ECO:0000313" key="12">
    <source>
        <dbReference type="Proteomes" id="UP000240621"/>
    </source>
</evidence>
<accession>A0A2P8CBI8</accession>
<organism evidence="11 12">
    <name type="scientific">Prolixibacter denitrificans</name>
    <dbReference type="NCBI Taxonomy" id="1541063"/>
    <lineage>
        <taxon>Bacteria</taxon>
        <taxon>Pseudomonadati</taxon>
        <taxon>Bacteroidota</taxon>
        <taxon>Bacteroidia</taxon>
        <taxon>Marinilabiliales</taxon>
        <taxon>Prolixibacteraceae</taxon>
        <taxon>Prolixibacter</taxon>
    </lineage>
</organism>
<reference evidence="11 12" key="1">
    <citation type="submission" date="2018-03" db="EMBL/GenBank/DDBJ databases">
        <title>Genomic Encyclopedia of Archaeal and Bacterial Type Strains, Phase II (KMG-II): from individual species to whole genera.</title>
        <authorList>
            <person name="Goeker M."/>
        </authorList>
    </citation>
    <scope>NUCLEOTIDE SEQUENCE [LARGE SCALE GENOMIC DNA]</scope>
    <source>
        <strain evidence="11 12">DSM 27267</strain>
    </source>
</reference>
<dbReference type="EMBL" id="BLAU01000001">
    <property type="protein sequence ID" value="GET22915.1"/>
    <property type="molecule type" value="Genomic_DNA"/>
</dbReference>
<evidence type="ECO:0000256" key="8">
    <source>
        <dbReference type="SAM" id="Phobius"/>
    </source>
</evidence>
<sequence>MTEFLSWHLDTIHIITTLVIFIFTFVFITTETLPNAIAAMVGAFLLVAFHIVNQEEAIEAIDFETVGLLSGMMMTVAVMRKSGLFEYIAIKSIKLTGGSPWRILVVLSIVTAVLSAFLDNVTTVLIIVPLTFAVADTMKINPMPMLISEILFSNIGGAATLIGDPPNIMIGGATSLDFMDFIENNAPVVVVVSVVTFFLLRLIYHKKLAGLVADKEKIQAFDEKRAIQNKRFFYTTLVIFLIIIALFITHHLHKIDLASLAIGGGFTMMMVTKQDPEEILKEVEWPTLFFFIGLFVIIGGLEKTGIISFLADKMVEVTHGEVEPAAQLVLWMSALSTTFINSIPYTATMISVIKEMTINSGQNIEPLWWALSLGACLGGNGTLIGAAANIIVAGFTQKTPYPIKFKEYFKIGFPLMLVSIVITSLYLYLRYF</sequence>
<evidence type="ECO:0000313" key="13">
    <source>
        <dbReference type="Proteomes" id="UP000396862"/>
    </source>
</evidence>
<feature type="transmembrane region" description="Helical" evidence="8">
    <location>
        <begin position="283"/>
        <end position="301"/>
    </location>
</feature>
<keyword evidence="3" id="KW-0813">Transport</keyword>
<dbReference type="Pfam" id="PF03600">
    <property type="entry name" value="CitMHS"/>
    <property type="match status" value="1"/>
</dbReference>
<evidence type="ECO:0000256" key="1">
    <source>
        <dbReference type="ARBA" id="ARBA00004651"/>
    </source>
</evidence>
<evidence type="ECO:0000256" key="3">
    <source>
        <dbReference type="ARBA" id="ARBA00022448"/>
    </source>
</evidence>
<dbReference type="PRINTS" id="PR00758">
    <property type="entry name" value="ARSENICPUMP"/>
</dbReference>
<dbReference type="EMBL" id="PYGC01000006">
    <property type="protein sequence ID" value="PSK82340.1"/>
    <property type="molecule type" value="Genomic_DNA"/>
</dbReference>
<keyword evidence="5 8" id="KW-0812">Transmembrane</keyword>
<dbReference type="Proteomes" id="UP000240621">
    <property type="component" value="Unassembled WGS sequence"/>
</dbReference>
<feature type="transmembrane region" description="Helical" evidence="8">
    <location>
        <begin position="232"/>
        <end position="249"/>
    </location>
</feature>
<keyword evidence="13" id="KW-1185">Reference proteome</keyword>
<dbReference type="CDD" id="cd01116">
    <property type="entry name" value="P_permease"/>
    <property type="match status" value="1"/>
</dbReference>
<evidence type="ECO:0000256" key="4">
    <source>
        <dbReference type="ARBA" id="ARBA00022475"/>
    </source>
</evidence>
<evidence type="ECO:0000256" key="2">
    <source>
        <dbReference type="ARBA" id="ARBA00009843"/>
    </source>
</evidence>
<dbReference type="OrthoDB" id="9766267at2"/>
<dbReference type="GO" id="GO:0015105">
    <property type="term" value="F:arsenite transmembrane transporter activity"/>
    <property type="evidence" value="ECO:0007669"/>
    <property type="project" value="InterPro"/>
</dbReference>
<feature type="transmembrane region" description="Helical" evidence="8">
    <location>
        <begin position="36"/>
        <end position="53"/>
    </location>
</feature>
<dbReference type="InterPro" id="IPR000802">
    <property type="entry name" value="Arsenical_pump_ArsB"/>
</dbReference>
<feature type="transmembrane region" description="Helical" evidence="8">
    <location>
        <begin position="367"/>
        <end position="391"/>
    </location>
</feature>
<name>A0A2P8CBI8_9BACT</name>
<keyword evidence="4" id="KW-1003">Cell membrane</keyword>
<dbReference type="Proteomes" id="UP000396862">
    <property type="component" value="Unassembled WGS sequence"/>
</dbReference>
<feature type="transmembrane region" description="Helical" evidence="8">
    <location>
        <begin position="186"/>
        <end position="204"/>
    </location>
</feature>
<feature type="transmembrane region" description="Helical" evidence="8">
    <location>
        <begin position="328"/>
        <end position="347"/>
    </location>
</feature>
<dbReference type="PANTHER" id="PTHR43568">
    <property type="entry name" value="P PROTEIN"/>
    <property type="match status" value="1"/>
</dbReference>
<feature type="transmembrane region" description="Helical" evidence="8">
    <location>
        <begin position="12"/>
        <end position="29"/>
    </location>
</feature>
<evidence type="ECO:0000259" key="9">
    <source>
        <dbReference type="Pfam" id="PF03600"/>
    </source>
</evidence>
<proteinExistence type="inferred from homology"/>
<dbReference type="PANTHER" id="PTHR43568:SF1">
    <property type="entry name" value="P PROTEIN"/>
    <property type="match status" value="1"/>
</dbReference>
<feature type="transmembrane region" description="Helical" evidence="8">
    <location>
        <begin position="103"/>
        <end position="135"/>
    </location>
</feature>
<keyword evidence="7 8" id="KW-0472">Membrane</keyword>
<feature type="domain" description="Citrate transporter-like" evidence="9">
    <location>
        <begin position="25"/>
        <end position="374"/>
    </location>
</feature>
<feature type="transmembrane region" description="Helical" evidence="8">
    <location>
        <begin position="411"/>
        <end position="429"/>
    </location>
</feature>
<gene>
    <name evidence="11" type="ORF">CLV93_10684</name>
    <name evidence="10" type="ORF">JCM18694_31610</name>
</gene>
<evidence type="ECO:0000256" key="7">
    <source>
        <dbReference type="ARBA" id="ARBA00023136"/>
    </source>
</evidence>
<feature type="transmembrane region" description="Helical" evidence="8">
    <location>
        <begin position="65"/>
        <end position="82"/>
    </location>
</feature>
<keyword evidence="6 8" id="KW-1133">Transmembrane helix</keyword>
<evidence type="ECO:0000313" key="11">
    <source>
        <dbReference type="EMBL" id="PSK82340.1"/>
    </source>
</evidence>
<comment type="subcellular location">
    <subcellularLocation>
        <location evidence="1">Cell membrane</location>
        <topology evidence="1">Multi-pass membrane protein</topology>
    </subcellularLocation>
</comment>
<dbReference type="AlphaFoldDB" id="A0A2P8CBI8"/>